<comment type="caution">
    <text evidence="1">The sequence shown here is derived from an EMBL/GenBank/DDBJ whole genome shotgun (WGS) entry which is preliminary data.</text>
</comment>
<proteinExistence type="predicted"/>
<accession>A0A645E2B3</accession>
<dbReference type="EMBL" id="VSSQ01042344">
    <property type="protein sequence ID" value="MPM95910.1"/>
    <property type="molecule type" value="Genomic_DNA"/>
</dbReference>
<keyword evidence="1" id="KW-0378">Hydrolase</keyword>
<gene>
    <name evidence="1" type="primary">rny_51</name>
    <name evidence="1" type="ORF">SDC9_143066</name>
</gene>
<evidence type="ECO:0000313" key="1">
    <source>
        <dbReference type="EMBL" id="MPM95910.1"/>
    </source>
</evidence>
<dbReference type="EC" id="3.1.-.-" evidence="1"/>
<protein>
    <submittedName>
        <fullName evidence="1">Ribonuclease Y</fullName>
        <ecNumber evidence="1">3.1.-.-</ecNumber>
    </submittedName>
</protein>
<sequence length="95" mass="10735">MSASRPGARRESLDAYIRRLEKLEEVAKSFKGVSKAFAIQAGREVRVVVSPNVTDEGVVYKIAYDIARKIEEEMKYPGQIKVTVTREVRATEYAK</sequence>
<dbReference type="AlphaFoldDB" id="A0A645E2B3"/>
<reference evidence="1" key="1">
    <citation type="submission" date="2019-08" db="EMBL/GenBank/DDBJ databases">
        <authorList>
            <person name="Kucharzyk K."/>
            <person name="Murdoch R.W."/>
            <person name="Higgins S."/>
            <person name="Loffler F."/>
        </authorList>
    </citation>
    <scope>NUCLEOTIDE SEQUENCE</scope>
</reference>
<dbReference type="GO" id="GO:0016787">
    <property type="term" value="F:hydrolase activity"/>
    <property type="evidence" value="ECO:0007669"/>
    <property type="project" value="UniProtKB-KW"/>
</dbReference>
<name>A0A645E2B3_9ZZZZ</name>
<organism evidence="1">
    <name type="scientific">bioreactor metagenome</name>
    <dbReference type="NCBI Taxonomy" id="1076179"/>
    <lineage>
        <taxon>unclassified sequences</taxon>
        <taxon>metagenomes</taxon>
        <taxon>ecological metagenomes</taxon>
    </lineage>
</organism>